<reference evidence="1" key="1">
    <citation type="journal article" date="2021" name="Open Biol.">
        <title>Shared evolutionary footprints suggest mitochondrial oxidative damage underlies multiple complex I losses in fungi.</title>
        <authorList>
            <person name="Schikora-Tamarit M.A."/>
            <person name="Marcet-Houben M."/>
            <person name="Nosek J."/>
            <person name="Gabaldon T."/>
        </authorList>
    </citation>
    <scope>NUCLEOTIDE SEQUENCE</scope>
    <source>
        <strain evidence="1">NCAIM Y.01608</strain>
    </source>
</reference>
<keyword evidence="2" id="KW-1185">Reference proteome</keyword>
<dbReference type="Proteomes" id="UP000788993">
    <property type="component" value="Unassembled WGS sequence"/>
</dbReference>
<accession>A0A9P8PNX7</accession>
<sequence>MKISECLMVDPVRGAKAATSAKAIWFRPTMVPMTAYAMRIPTGPVLASVPPLLRNKPVPKTLTSAIMPMCLSFRVLFRCVSSTAKSSLAESLGTMLTVSRLATDFPSSSLLPKLALDIVDRHIGRPGTPFYNLSQVSKPWIHS</sequence>
<comment type="caution">
    <text evidence="1">The sequence shown here is derived from an EMBL/GenBank/DDBJ whole genome shotgun (WGS) entry which is preliminary data.</text>
</comment>
<dbReference type="AlphaFoldDB" id="A0A9P8PNX7"/>
<gene>
    <name evidence="1" type="ORF">OGATHE_001722</name>
</gene>
<reference evidence="1" key="2">
    <citation type="submission" date="2021-01" db="EMBL/GenBank/DDBJ databases">
        <authorList>
            <person name="Schikora-Tamarit M.A."/>
        </authorList>
    </citation>
    <scope>NUCLEOTIDE SEQUENCE</scope>
    <source>
        <strain evidence="1">NCAIM Y.01608</strain>
    </source>
</reference>
<proteinExistence type="predicted"/>
<protein>
    <submittedName>
        <fullName evidence="1">Uncharacterized protein</fullName>
    </submittedName>
</protein>
<evidence type="ECO:0000313" key="1">
    <source>
        <dbReference type="EMBL" id="KAH3675382.1"/>
    </source>
</evidence>
<dbReference type="EMBL" id="JAEUBD010000382">
    <property type="protein sequence ID" value="KAH3675382.1"/>
    <property type="molecule type" value="Genomic_DNA"/>
</dbReference>
<organism evidence="1 2">
    <name type="scientific">Ogataea polymorpha</name>
    <dbReference type="NCBI Taxonomy" id="460523"/>
    <lineage>
        <taxon>Eukaryota</taxon>
        <taxon>Fungi</taxon>
        <taxon>Dikarya</taxon>
        <taxon>Ascomycota</taxon>
        <taxon>Saccharomycotina</taxon>
        <taxon>Pichiomycetes</taxon>
        <taxon>Pichiales</taxon>
        <taxon>Pichiaceae</taxon>
        <taxon>Ogataea</taxon>
    </lineage>
</organism>
<name>A0A9P8PNX7_9ASCO</name>
<evidence type="ECO:0000313" key="2">
    <source>
        <dbReference type="Proteomes" id="UP000788993"/>
    </source>
</evidence>